<evidence type="ECO:0000313" key="2">
    <source>
        <dbReference type="EMBL" id="CUE65711.1"/>
    </source>
</evidence>
<dbReference type="Proteomes" id="UP000051952">
    <property type="component" value="Unassembled WGS sequence"/>
</dbReference>
<name>A0A0S4IKI1_BODSA</name>
<dbReference type="EMBL" id="CYKH01000055">
    <property type="protein sequence ID" value="CUE65711.1"/>
    <property type="molecule type" value="Genomic_DNA"/>
</dbReference>
<evidence type="ECO:0000313" key="3">
    <source>
        <dbReference type="Proteomes" id="UP000051952"/>
    </source>
</evidence>
<accession>A0A0S4IKI1</accession>
<dbReference type="CDD" id="cd00170">
    <property type="entry name" value="SEC14"/>
    <property type="match status" value="1"/>
</dbReference>
<dbReference type="PANTHER" id="PTHR45824">
    <property type="entry name" value="GH16843P"/>
    <property type="match status" value="1"/>
</dbReference>
<proteinExistence type="predicted"/>
<reference evidence="3" key="1">
    <citation type="submission" date="2015-09" db="EMBL/GenBank/DDBJ databases">
        <authorList>
            <consortium name="Pathogen Informatics"/>
        </authorList>
    </citation>
    <scope>NUCLEOTIDE SEQUENCE [LARGE SCALE GENOMIC DNA]</scope>
    <source>
        <strain evidence="3">Lake Konstanz</strain>
    </source>
</reference>
<dbReference type="OMA" id="LRGYDWD"/>
<dbReference type="InterPro" id="IPR001251">
    <property type="entry name" value="CRAL-TRIO_dom"/>
</dbReference>
<dbReference type="Gene3D" id="3.40.525.10">
    <property type="entry name" value="CRAL-TRIO lipid binding domain"/>
    <property type="match status" value="1"/>
</dbReference>
<dbReference type="VEuPathDB" id="TriTrypDB:BSAL_50990"/>
<dbReference type="GO" id="GO:0008526">
    <property type="term" value="F:phosphatidylinositol transfer activity"/>
    <property type="evidence" value="ECO:0007669"/>
    <property type="project" value="TreeGrafter"/>
</dbReference>
<dbReference type="SUPFAM" id="SSF46938">
    <property type="entry name" value="CRAL/TRIO N-terminal domain"/>
    <property type="match status" value="1"/>
</dbReference>
<dbReference type="SUPFAM" id="SSF52087">
    <property type="entry name" value="CRAL/TRIO domain"/>
    <property type="match status" value="1"/>
</dbReference>
<gene>
    <name evidence="2" type="ORF">BSAL_50990</name>
</gene>
<dbReference type="InterPro" id="IPR052578">
    <property type="entry name" value="PI_Transfer_CRAL-TRIO"/>
</dbReference>
<dbReference type="PANTHER" id="PTHR45824:SF29">
    <property type="entry name" value="GH16843P"/>
    <property type="match status" value="1"/>
</dbReference>
<dbReference type="InterPro" id="IPR036865">
    <property type="entry name" value="CRAL-TRIO_dom_sf"/>
</dbReference>
<dbReference type="OrthoDB" id="75724at2759"/>
<evidence type="ECO:0000259" key="1">
    <source>
        <dbReference type="PROSITE" id="PS50191"/>
    </source>
</evidence>
<dbReference type="PROSITE" id="PS50191">
    <property type="entry name" value="CRAL_TRIO"/>
    <property type="match status" value="1"/>
</dbReference>
<dbReference type="InterPro" id="IPR036273">
    <property type="entry name" value="CRAL/TRIO_N_dom_sf"/>
</dbReference>
<dbReference type="SMART" id="SM00516">
    <property type="entry name" value="SEC14"/>
    <property type="match status" value="1"/>
</dbReference>
<organism evidence="2 3">
    <name type="scientific">Bodo saltans</name>
    <name type="common">Flagellated protozoan</name>
    <dbReference type="NCBI Taxonomy" id="75058"/>
    <lineage>
        <taxon>Eukaryota</taxon>
        <taxon>Discoba</taxon>
        <taxon>Euglenozoa</taxon>
        <taxon>Kinetoplastea</taxon>
        <taxon>Metakinetoplastina</taxon>
        <taxon>Eubodonida</taxon>
        <taxon>Bodonidae</taxon>
        <taxon>Bodo</taxon>
    </lineage>
</organism>
<protein>
    <recommendedName>
        <fullName evidence="1">CRAL-TRIO domain-containing protein</fullName>
    </recommendedName>
</protein>
<keyword evidence="3" id="KW-1185">Reference proteome</keyword>
<sequence length="300" mass="34910">MAIVCNDTVVPTEYFMFPRQNQGFSIPQYLATTEAAEAVRPPPSVKSIEERRAEFSPEQLAALDELRALVVEQEWYEPDHHNDWMLIRYSLARNFNVKKSFAMLEKSALWNKETGSRTWTCNTCIENPNLHLMQFVGWDFQCRPILYSSMRWGTDRSDPQRSLQHSVMAFNHAVSLMPEGVEQWIHMTDFETYSHLKDSNPKMGTTVISALQDHFPERLGMMILIDAPSMFSVLWALFSPFIDARTKEKVRFMYTKSKPNIRDEFPKLFPDHVCQYLIPSFERNKTAEVAPEVVRARSTQ</sequence>
<dbReference type="Pfam" id="PF00650">
    <property type="entry name" value="CRAL_TRIO"/>
    <property type="match status" value="1"/>
</dbReference>
<feature type="domain" description="CRAL-TRIO" evidence="1">
    <location>
        <begin position="135"/>
        <end position="280"/>
    </location>
</feature>
<dbReference type="AlphaFoldDB" id="A0A0S4IKI1"/>